<gene>
    <name evidence="2" type="ORF">LCGC14_1872190</name>
</gene>
<comment type="caution">
    <text evidence="2">The sequence shown here is derived from an EMBL/GenBank/DDBJ whole genome shotgun (WGS) entry which is preliminary data.</text>
</comment>
<evidence type="ECO:0000313" key="2">
    <source>
        <dbReference type="EMBL" id="KKL93685.1"/>
    </source>
</evidence>
<feature type="non-terminal residue" evidence="2">
    <location>
        <position position="1"/>
    </location>
</feature>
<sequence>IPSLLENLGIKDNYVLIVWDNGSNAETVKVLKDLQKKYKFGLFLNNKNIGQQAYGSLIELDIVKASDYFIWLEDDMIWFSPNWLANLVKAFKTKPIITKAGKKMGAKEEWGVLATNVLVDRVNNGGMWRKRFERMIEHKIGGIHFWLNVRAGAGAIIFKTEKLQELKEILKYTTEFSGMLCNLLNKYNDEIYPMAHVRDTYIYHAASPFFNQLYPKVWETKQSGETIAQAMEQYEEAGNFQFKGNEWILEELKKGKFENYAKKLHKLHQRGKGRIYSFEFEEWGRRNAK</sequence>
<dbReference type="EMBL" id="LAZR01019121">
    <property type="protein sequence ID" value="KKL93685.1"/>
    <property type="molecule type" value="Genomic_DNA"/>
</dbReference>
<evidence type="ECO:0000259" key="1">
    <source>
        <dbReference type="Pfam" id="PF00535"/>
    </source>
</evidence>
<organism evidence="2">
    <name type="scientific">marine sediment metagenome</name>
    <dbReference type="NCBI Taxonomy" id="412755"/>
    <lineage>
        <taxon>unclassified sequences</taxon>
        <taxon>metagenomes</taxon>
        <taxon>ecological metagenomes</taxon>
    </lineage>
</organism>
<dbReference type="InterPro" id="IPR029044">
    <property type="entry name" value="Nucleotide-diphossugar_trans"/>
</dbReference>
<dbReference type="SUPFAM" id="SSF53448">
    <property type="entry name" value="Nucleotide-diphospho-sugar transferases"/>
    <property type="match status" value="1"/>
</dbReference>
<proteinExistence type="predicted"/>
<dbReference type="Gene3D" id="3.90.550.10">
    <property type="entry name" value="Spore Coat Polysaccharide Biosynthesis Protein SpsA, Chain A"/>
    <property type="match status" value="1"/>
</dbReference>
<dbReference type="Pfam" id="PF00535">
    <property type="entry name" value="Glycos_transf_2"/>
    <property type="match status" value="1"/>
</dbReference>
<accession>A0A0F9IIP9</accession>
<feature type="domain" description="Glycosyltransferase 2-like" evidence="1">
    <location>
        <begin position="3"/>
        <end position="95"/>
    </location>
</feature>
<name>A0A0F9IIP9_9ZZZZ</name>
<reference evidence="2" key="1">
    <citation type="journal article" date="2015" name="Nature">
        <title>Complex archaea that bridge the gap between prokaryotes and eukaryotes.</title>
        <authorList>
            <person name="Spang A."/>
            <person name="Saw J.H."/>
            <person name="Jorgensen S.L."/>
            <person name="Zaremba-Niedzwiedzka K."/>
            <person name="Martijn J."/>
            <person name="Lind A.E."/>
            <person name="van Eijk R."/>
            <person name="Schleper C."/>
            <person name="Guy L."/>
            <person name="Ettema T.J."/>
        </authorList>
    </citation>
    <scope>NUCLEOTIDE SEQUENCE</scope>
</reference>
<dbReference type="InterPro" id="IPR001173">
    <property type="entry name" value="Glyco_trans_2-like"/>
</dbReference>
<dbReference type="AlphaFoldDB" id="A0A0F9IIP9"/>
<protein>
    <recommendedName>
        <fullName evidence="1">Glycosyltransferase 2-like domain-containing protein</fullName>
    </recommendedName>
</protein>